<dbReference type="PANTHER" id="PTHR14145:SF1">
    <property type="entry name" value="26S PROTEASOME NON-ATPASE REGULATORY SUBUNIT 6"/>
    <property type="match status" value="1"/>
</dbReference>
<evidence type="ECO:0000313" key="4">
    <source>
        <dbReference type="EMBL" id="KAK7249338.1"/>
    </source>
</evidence>
<feature type="domain" description="PCI" evidence="3">
    <location>
        <begin position="197"/>
        <end position="365"/>
    </location>
</feature>
<evidence type="ECO:0000256" key="1">
    <source>
        <dbReference type="ARBA" id="ARBA00022942"/>
    </source>
</evidence>
<dbReference type="InterPro" id="IPR019585">
    <property type="entry name" value="Rpn7/CSN1"/>
</dbReference>
<evidence type="ECO:0000259" key="3">
    <source>
        <dbReference type="PROSITE" id="PS50250"/>
    </source>
</evidence>
<accession>A0ABR1G848</accession>
<dbReference type="EMBL" id="JBBJCI010000079">
    <property type="protein sequence ID" value="KAK7249338.1"/>
    <property type="molecule type" value="Genomic_DNA"/>
</dbReference>
<dbReference type="PANTHER" id="PTHR14145">
    <property type="entry name" value="26S PROTESOME SUBUNIT 6"/>
    <property type="match status" value="1"/>
</dbReference>
<gene>
    <name evidence="4" type="primary">RPN7</name>
    <name evidence="4" type="ORF">SO694_00048027</name>
</gene>
<comment type="caution">
    <text evidence="4">The sequence shown here is derived from an EMBL/GenBank/DDBJ whole genome shotgun (WGS) entry which is preliminary data.</text>
</comment>
<dbReference type="Pfam" id="PF21154">
    <property type="entry name" value="RPN7_PSMD6_C"/>
    <property type="match status" value="1"/>
</dbReference>
<dbReference type="PROSITE" id="PS50250">
    <property type="entry name" value="PCI"/>
    <property type="match status" value="1"/>
</dbReference>
<proteinExistence type="predicted"/>
<dbReference type="InterPro" id="IPR049549">
    <property type="entry name" value="RPN7_PSMD6_C"/>
</dbReference>
<feature type="region of interest" description="Disordered" evidence="2">
    <location>
        <begin position="1"/>
        <end position="38"/>
    </location>
</feature>
<name>A0ABR1G848_AURAN</name>
<dbReference type="Proteomes" id="UP001363151">
    <property type="component" value="Unassembled WGS sequence"/>
</dbReference>
<keyword evidence="1 4" id="KW-0647">Proteasome</keyword>
<dbReference type="SUPFAM" id="SSF46785">
    <property type="entry name" value="Winged helix' DNA-binding domain"/>
    <property type="match status" value="1"/>
</dbReference>
<dbReference type="InterPro" id="IPR036390">
    <property type="entry name" value="WH_DNA-bd_sf"/>
</dbReference>
<organism evidence="4 5">
    <name type="scientific">Aureococcus anophagefferens</name>
    <name type="common">Harmful bloom alga</name>
    <dbReference type="NCBI Taxonomy" id="44056"/>
    <lineage>
        <taxon>Eukaryota</taxon>
        <taxon>Sar</taxon>
        <taxon>Stramenopiles</taxon>
        <taxon>Ochrophyta</taxon>
        <taxon>Pelagophyceae</taxon>
        <taxon>Pelagomonadales</taxon>
        <taxon>Pelagomonadaceae</taxon>
        <taxon>Aureococcus</taxon>
    </lineage>
</organism>
<dbReference type="Gene3D" id="1.25.40.570">
    <property type="match status" value="1"/>
</dbReference>
<evidence type="ECO:0000313" key="5">
    <source>
        <dbReference type="Proteomes" id="UP001363151"/>
    </source>
</evidence>
<feature type="compositionally biased region" description="Basic and acidic residues" evidence="2">
    <location>
        <begin position="11"/>
        <end position="20"/>
    </location>
</feature>
<evidence type="ECO:0000256" key="2">
    <source>
        <dbReference type="SAM" id="MobiDB-lite"/>
    </source>
</evidence>
<protein>
    <submittedName>
        <fullName evidence="4">26S proteasome regulatory subunit</fullName>
    </submittedName>
</protein>
<dbReference type="InterPro" id="IPR000717">
    <property type="entry name" value="PCI_dom"/>
</dbReference>
<dbReference type="SMART" id="SM00088">
    <property type="entry name" value="PINT"/>
    <property type="match status" value="1"/>
</dbReference>
<dbReference type="InterPro" id="IPR045135">
    <property type="entry name" value="Rpn7_N"/>
</dbReference>
<dbReference type="Pfam" id="PF10602">
    <property type="entry name" value="RPN7"/>
    <property type="match status" value="1"/>
</dbReference>
<dbReference type="Pfam" id="PF01399">
    <property type="entry name" value="PCI"/>
    <property type="match status" value="1"/>
</dbReference>
<sequence length="393" mass="44102">MSADADAAGDDTPKAEETHEPNMTLAQQVFRQGREPTPELEKEIRATIEKGEMGPYYEHVCAKFGWPVDAALLEGMKAKNAAELAALVAKKEDAEKNQGDMEVLDALFDAVKFHARVGAKAEAYAACDAIRDRPKISTGKRIDALMMKIRVSLFFVDVAACKEQLAEAKKMAEDGGDWDRNNRLSVYESVFMIINRSMEEAAAKLISGVATFTCVELCTYPEFVFYAVVTNLLSMSRPELKKKVIDGPEVLQIIKQIPHLTDLVTSLYECEYATFFRTVAAIEPQLLDDRYFSRHTRYLVRELRVLVYTQFLDAYKTVTLASMAEAFGVGVDFLDGELARFISCGRLNAKVDKVAMVVETNRPDYKSQKYQQIIKQGDILLNRIQQLARCVSI</sequence>
<dbReference type="GO" id="GO:0000502">
    <property type="term" value="C:proteasome complex"/>
    <property type="evidence" value="ECO:0007669"/>
    <property type="project" value="UniProtKB-KW"/>
</dbReference>
<keyword evidence="5" id="KW-1185">Reference proteome</keyword>
<reference evidence="4 5" key="1">
    <citation type="submission" date="2024-03" db="EMBL/GenBank/DDBJ databases">
        <title>Aureococcus anophagefferens CCMP1851 and Kratosvirus quantuckense: Draft genome of a second virus-susceptible host strain in the model system.</title>
        <authorList>
            <person name="Chase E."/>
            <person name="Truchon A.R."/>
            <person name="Schepens W."/>
            <person name="Wilhelm S.W."/>
        </authorList>
    </citation>
    <scope>NUCLEOTIDE SEQUENCE [LARGE SCALE GENOMIC DNA]</scope>
    <source>
        <strain evidence="4 5">CCMP1851</strain>
    </source>
</reference>